<reference evidence="7 8" key="1">
    <citation type="submission" date="2018-11" db="EMBL/GenBank/DDBJ databases">
        <title>Genomic Encyclopedia of Type Strains, Phase IV (KMG-IV): sequencing the most valuable type-strain genomes for metagenomic binning, comparative biology and taxonomic classification.</title>
        <authorList>
            <person name="Goeker M."/>
        </authorList>
    </citation>
    <scope>NUCLEOTIDE SEQUENCE [LARGE SCALE GENOMIC DNA]</scope>
    <source>
        <strain evidence="7 8">DSM 100316</strain>
    </source>
</reference>
<sequence length="207" mass="22286">MEVVSLLLIGLLIVVSPGADFVLVLKNSMTSGRAAGVWTALGIGLAIGIHIAYSMFGISYIISHNPLLFSMISFAGAGYLVYLGVKSILTADAQLAVAAADANALKPRQYFFQGFLCNALNPKTMLFFVSLFSQLLSTDAGSQQTALWYGLYIALLHALWFSAVAVFFTAEKFQRHLLKIKKRLNQACGVALMTFGVVLAAHSSVPF</sequence>
<evidence type="ECO:0000313" key="7">
    <source>
        <dbReference type="EMBL" id="ROS02024.1"/>
    </source>
</evidence>
<dbReference type="PANTHER" id="PTHR30086:SF21">
    <property type="entry name" value="TRANSPORT PROTEIN"/>
    <property type="match status" value="1"/>
</dbReference>
<dbReference type="RefSeq" id="WP_123712764.1">
    <property type="nucleotide sequence ID" value="NZ_RKHR01000004.1"/>
</dbReference>
<keyword evidence="4 6" id="KW-1133">Transmembrane helix</keyword>
<protein>
    <submittedName>
        <fullName evidence="7">RhtB (Resistance to homoserine/threonine) family protein</fullName>
    </submittedName>
</protein>
<dbReference type="AlphaFoldDB" id="A0A3N2DQA9"/>
<comment type="subcellular location">
    <subcellularLocation>
        <location evidence="1">Cell membrane</location>
        <topology evidence="1">Multi-pass membrane protein</topology>
    </subcellularLocation>
</comment>
<comment type="caution">
    <text evidence="7">The sequence shown here is derived from an EMBL/GenBank/DDBJ whole genome shotgun (WGS) entry which is preliminary data.</text>
</comment>
<dbReference type="Proteomes" id="UP000275394">
    <property type="component" value="Unassembled WGS sequence"/>
</dbReference>
<evidence type="ECO:0000256" key="3">
    <source>
        <dbReference type="ARBA" id="ARBA00022692"/>
    </source>
</evidence>
<dbReference type="OrthoDB" id="581870at2"/>
<dbReference type="GO" id="GO:0005886">
    <property type="term" value="C:plasma membrane"/>
    <property type="evidence" value="ECO:0007669"/>
    <property type="project" value="UniProtKB-SubCell"/>
</dbReference>
<dbReference type="PIRSF" id="PIRSF006324">
    <property type="entry name" value="LeuE"/>
    <property type="match status" value="1"/>
</dbReference>
<keyword evidence="8" id="KW-1185">Reference proteome</keyword>
<dbReference type="GO" id="GO:0015171">
    <property type="term" value="F:amino acid transmembrane transporter activity"/>
    <property type="evidence" value="ECO:0007669"/>
    <property type="project" value="TreeGrafter"/>
</dbReference>
<name>A0A3N2DQA9_9GAMM</name>
<dbReference type="EMBL" id="RKHR01000004">
    <property type="protein sequence ID" value="ROS02024.1"/>
    <property type="molecule type" value="Genomic_DNA"/>
</dbReference>
<evidence type="ECO:0000256" key="2">
    <source>
        <dbReference type="ARBA" id="ARBA00022475"/>
    </source>
</evidence>
<organism evidence="7 8">
    <name type="scientific">Sinobacterium caligoides</name>
    <dbReference type="NCBI Taxonomy" id="933926"/>
    <lineage>
        <taxon>Bacteria</taxon>
        <taxon>Pseudomonadati</taxon>
        <taxon>Pseudomonadota</taxon>
        <taxon>Gammaproteobacteria</taxon>
        <taxon>Cellvibrionales</taxon>
        <taxon>Spongiibacteraceae</taxon>
        <taxon>Sinobacterium</taxon>
    </lineage>
</organism>
<dbReference type="PANTHER" id="PTHR30086">
    <property type="entry name" value="ARGININE EXPORTER PROTEIN ARGO"/>
    <property type="match status" value="1"/>
</dbReference>
<evidence type="ECO:0000313" key="8">
    <source>
        <dbReference type="Proteomes" id="UP000275394"/>
    </source>
</evidence>
<accession>A0A3N2DQA9</accession>
<dbReference type="InterPro" id="IPR001123">
    <property type="entry name" value="LeuE-type"/>
</dbReference>
<dbReference type="Pfam" id="PF01810">
    <property type="entry name" value="LysE"/>
    <property type="match status" value="1"/>
</dbReference>
<feature type="transmembrane region" description="Helical" evidence="6">
    <location>
        <begin position="147"/>
        <end position="168"/>
    </location>
</feature>
<proteinExistence type="predicted"/>
<feature type="transmembrane region" description="Helical" evidence="6">
    <location>
        <begin position="188"/>
        <end position="205"/>
    </location>
</feature>
<keyword evidence="3 6" id="KW-0812">Transmembrane</keyword>
<keyword evidence="5 6" id="KW-0472">Membrane</keyword>
<gene>
    <name evidence="7" type="ORF">EDC56_2474</name>
</gene>
<feature type="transmembrane region" description="Helical" evidence="6">
    <location>
        <begin position="68"/>
        <end position="89"/>
    </location>
</feature>
<evidence type="ECO:0000256" key="5">
    <source>
        <dbReference type="ARBA" id="ARBA00023136"/>
    </source>
</evidence>
<feature type="transmembrane region" description="Helical" evidence="6">
    <location>
        <begin position="6"/>
        <end position="25"/>
    </location>
</feature>
<keyword evidence="2" id="KW-1003">Cell membrane</keyword>
<evidence type="ECO:0000256" key="4">
    <source>
        <dbReference type="ARBA" id="ARBA00022989"/>
    </source>
</evidence>
<evidence type="ECO:0000256" key="1">
    <source>
        <dbReference type="ARBA" id="ARBA00004651"/>
    </source>
</evidence>
<feature type="transmembrane region" description="Helical" evidence="6">
    <location>
        <begin position="110"/>
        <end position="135"/>
    </location>
</feature>
<evidence type="ECO:0000256" key="6">
    <source>
        <dbReference type="SAM" id="Phobius"/>
    </source>
</evidence>
<feature type="transmembrane region" description="Helical" evidence="6">
    <location>
        <begin position="37"/>
        <end position="62"/>
    </location>
</feature>